<dbReference type="InterPro" id="IPR052939">
    <property type="entry name" value="23S_rRNA_MeTrnsfrase_RlmA"/>
</dbReference>
<evidence type="ECO:0000259" key="1">
    <source>
        <dbReference type="Pfam" id="PF08241"/>
    </source>
</evidence>
<dbReference type="Pfam" id="PF08241">
    <property type="entry name" value="Methyltransf_11"/>
    <property type="match status" value="1"/>
</dbReference>
<gene>
    <name evidence="2" type="ORF">NND69_03840</name>
</gene>
<evidence type="ECO:0000313" key="2">
    <source>
        <dbReference type="EMBL" id="MCZ7407495.1"/>
    </source>
</evidence>
<dbReference type="PANTHER" id="PTHR43460">
    <property type="entry name" value="METHYLTRANSFERASE"/>
    <property type="match status" value="1"/>
</dbReference>
<sequence length="253" mass="29958">MDKKALLNEWLHEQEIAHIKGWDFFHIRERYREEDDLPWDFEGIINSYLRENDYLLDMETGGGEFLLSFMINPKHTAAIEGYEPNIKICEERLIPLGIDFKPADGGDELPFKNNYFDIITNRHGKYNIDELKRVLKSGGLFLTQQVGAENDRELVELLIGNVDIPFPKAYLSISKQEFIENGFEIIEEAEAYRPIEFYDVGALVWFARIIDWEFPYFEVEKYKENLFKAQEILEKEGVIRGRIHRYYFVARKK</sequence>
<evidence type="ECO:0000313" key="3">
    <source>
        <dbReference type="Proteomes" id="UP001141458"/>
    </source>
</evidence>
<comment type="caution">
    <text evidence="2">The sequence shown here is derived from an EMBL/GenBank/DDBJ whole genome shotgun (WGS) entry which is preliminary data.</text>
</comment>
<dbReference type="RefSeq" id="WP_269720738.1">
    <property type="nucleotide sequence ID" value="NZ_CP101408.1"/>
</dbReference>
<dbReference type="PANTHER" id="PTHR43460:SF1">
    <property type="entry name" value="METHYLTRANSFERASE TYPE 11 DOMAIN-CONTAINING PROTEIN"/>
    <property type="match status" value="1"/>
</dbReference>
<reference evidence="2" key="1">
    <citation type="submission" date="2022-07" db="EMBL/GenBank/DDBJ databases">
        <title>Parvimonas micra travels from the subgingival sulcus of the human oral cavity to the colorectal adenocarcinoma.</title>
        <authorList>
            <person name="Conde-Perez K."/>
            <person name="Buetas E."/>
            <person name="Aja-Macaya P."/>
            <person name="Martin-De Arribas E."/>
            <person name="Iglesias-Corras I."/>
            <person name="Trigo-Tasende N."/>
            <person name="Nasser-Ali M."/>
            <person name="Estevez L.S."/>
            <person name="Rumbo-Feal S."/>
            <person name="Otero-Alen B."/>
            <person name="Noguera J.F."/>
            <person name="Concha A."/>
            <person name="Pardinas-Lopez S."/>
            <person name="Carda-Dieguez M."/>
            <person name="Gomez-Randulfe I."/>
            <person name="Martinez-Lago N."/>
            <person name="Ladra S."/>
            <person name="Aparicio L.A."/>
            <person name="Bou G."/>
            <person name="Mira A."/>
            <person name="Vallejo J.A."/>
            <person name="Poza M."/>
        </authorList>
    </citation>
    <scope>NUCLEOTIDE SEQUENCE</scope>
    <source>
        <strain evidence="2">PM79KC-AC-4</strain>
    </source>
</reference>
<dbReference type="GO" id="GO:0008757">
    <property type="term" value="F:S-adenosylmethionine-dependent methyltransferase activity"/>
    <property type="evidence" value="ECO:0007669"/>
    <property type="project" value="InterPro"/>
</dbReference>
<keyword evidence="2" id="KW-0489">Methyltransferase</keyword>
<dbReference type="InterPro" id="IPR013216">
    <property type="entry name" value="Methyltransf_11"/>
</dbReference>
<dbReference type="SUPFAM" id="SSF53335">
    <property type="entry name" value="S-adenosyl-L-methionine-dependent methyltransferases"/>
    <property type="match status" value="1"/>
</dbReference>
<dbReference type="InterPro" id="IPR029063">
    <property type="entry name" value="SAM-dependent_MTases_sf"/>
</dbReference>
<dbReference type="EMBL" id="JANDZV010000002">
    <property type="protein sequence ID" value="MCZ7407495.1"/>
    <property type="molecule type" value="Genomic_DNA"/>
</dbReference>
<accession>A0A9X3HA00</accession>
<dbReference type="AlphaFoldDB" id="A0A9X3HA00"/>
<protein>
    <submittedName>
        <fullName evidence="2">Class I SAM-dependent methyltransferase</fullName>
    </submittedName>
</protein>
<proteinExistence type="predicted"/>
<keyword evidence="2" id="KW-0808">Transferase</keyword>
<dbReference type="Proteomes" id="UP001141458">
    <property type="component" value="Unassembled WGS sequence"/>
</dbReference>
<dbReference type="GO" id="GO:0032259">
    <property type="term" value="P:methylation"/>
    <property type="evidence" value="ECO:0007669"/>
    <property type="project" value="UniProtKB-KW"/>
</dbReference>
<organism evidence="2 3">
    <name type="scientific">Parvimonas micra</name>
    <dbReference type="NCBI Taxonomy" id="33033"/>
    <lineage>
        <taxon>Bacteria</taxon>
        <taxon>Bacillati</taxon>
        <taxon>Bacillota</taxon>
        <taxon>Tissierellia</taxon>
        <taxon>Tissierellales</taxon>
        <taxon>Peptoniphilaceae</taxon>
        <taxon>Parvimonas</taxon>
    </lineage>
</organism>
<name>A0A9X3HA00_9FIRM</name>
<feature type="domain" description="Methyltransferase type 11" evidence="1">
    <location>
        <begin position="56"/>
        <end position="142"/>
    </location>
</feature>
<dbReference type="Gene3D" id="3.40.50.150">
    <property type="entry name" value="Vaccinia Virus protein VP39"/>
    <property type="match status" value="1"/>
</dbReference>